<keyword evidence="6" id="KW-1185">Reference proteome</keyword>
<dbReference type="Ensembl" id="ENSSRHT00000089816.1">
    <property type="protein sequence ID" value="ENSSRHP00000087458.1"/>
    <property type="gene ID" value="ENSSRHG00000043239.1"/>
</dbReference>
<sequence>MLRPEREKREKKWQFKNSQNICIDTKTRIKEEIVRSVSLCPPGPHALLLVIPVKTLSGEPEMNASEMHTRLLSERVWKHTIVLFACDDGVDELTIREHIHSAEKILEKCGRRFHVLQKSTCESPTQIHALLKKIDDLVEENRGDFFIPQAYYVLIQQKTQEASGATELRKRRGSLDSPPNCEFYSTKATAALTFRLLKH</sequence>
<evidence type="ECO:0000313" key="6">
    <source>
        <dbReference type="Proteomes" id="UP000472270"/>
    </source>
</evidence>
<dbReference type="InterPro" id="IPR045058">
    <property type="entry name" value="GIMA/IAN/Toc"/>
</dbReference>
<dbReference type="InterPro" id="IPR006703">
    <property type="entry name" value="G_AIG1"/>
</dbReference>
<dbReference type="InterPro" id="IPR027417">
    <property type="entry name" value="P-loop_NTPase"/>
</dbReference>
<feature type="domain" description="AIG1-type G" evidence="4">
    <location>
        <begin position="26"/>
        <end position="159"/>
    </location>
</feature>
<comment type="similarity">
    <text evidence="1">Belongs to the TRAFAC class TrmE-Era-EngA-EngB-Septin-like GTPase superfamily. AIG1/Toc34/Toc159-like paraseptin GTPase family. IAN subfamily.</text>
</comment>
<evidence type="ECO:0000313" key="5">
    <source>
        <dbReference type="Ensembl" id="ENSSRHP00000087458.1"/>
    </source>
</evidence>
<dbReference type="GO" id="GO:0005525">
    <property type="term" value="F:GTP binding"/>
    <property type="evidence" value="ECO:0007669"/>
    <property type="project" value="UniProtKB-KW"/>
</dbReference>
<proteinExistence type="inferred from homology"/>
<dbReference type="Proteomes" id="UP000472270">
    <property type="component" value="Unassembled WGS sequence"/>
</dbReference>
<dbReference type="Gene3D" id="3.40.50.300">
    <property type="entry name" value="P-loop containing nucleotide triphosphate hydrolases"/>
    <property type="match status" value="1"/>
</dbReference>
<keyword evidence="3" id="KW-0342">GTP-binding</keyword>
<evidence type="ECO:0000259" key="4">
    <source>
        <dbReference type="Pfam" id="PF04548"/>
    </source>
</evidence>
<dbReference type="AlphaFoldDB" id="A0A673MH35"/>
<dbReference type="Pfam" id="PF04548">
    <property type="entry name" value="AIG1"/>
    <property type="match status" value="1"/>
</dbReference>
<evidence type="ECO:0000256" key="3">
    <source>
        <dbReference type="ARBA" id="ARBA00023134"/>
    </source>
</evidence>
<dbReference type="PANTHER" id="PTHR10903">
    <property type="entry name" value="GTPASE, IMAP FAMILY MEMBER-RELATED"/>
    <property type="match status" value="1"/>
</dbReference>
<reference evidence="5" key="1">
    <citation type="submission" date="2025-08" db="UniProtKB">
        <authorList>
            <consortium name="Ensembl"/>
        </authorList>
    </citation>
    <scope>IDENTIFICATION</scope>
</reference>
<protein>
    <submittedName>
        <fullName evidence="5">Zgc:158417</fullName>
    </submittedName>
</protein>
<evidence type="ECO:0000256" key="1">
    <source>
        <dbReference type="ARBA" id="ARBA00008535"/>
    </source>
</evidence>
<name>A0A673MH35_9TELE</name>
<organism evidence="5 6">
    <name type="scientific">Sinocyclocheilus rhinocerous</name>
    <dbReference type="NCBI Taxonomy" id="307959"/>
    <lineage>
        <taxon>Eukaryota</taxon>
        <taxon>Metazoa</taxon>
        <taxon>Chordata</taxon>
        <taxon>Craniata</taxon>
        <taxon>Vertebrata</taxon>
        <taxon>Euteleostomi</taxon>
        <taxon>Actinopterygii</taxon>
        <taxon>Neopterygii</taxon>
        <taxon>Teleostei</taxon>
        <taxon>Ostariophysi</taxon>
        <taxon>Cypriniformes</taxon>
        <taxon>Cyprinidae</taxon>
        <taxon>Cyprininae</taxon>
        <taxon>Sinocyclocheilus</taxon>
    </lineage>
</organism>
<dbReference type="PANTHER" id="PTHR10903:SF107">
    <property type="entry name" value="GTPASE IMAP FAMILY MEMBER 4-LIKE-RELATED"/>
    <property type="match status" value="1"/>
</dbReference>
<evidence type="ECO:0000256" key="2">
    <source>
        <dbReference type="ARBA" id="ARBA00022741"/>
    </source>
</evidence>
<keyword evidence="2" id="KW-0547">Nucleotide-binding</keyword>
<reference evidence="5" key="2">
    <citation type="submission" date="2025-09" db="UniProtKB">
        <authorList>
            <consortium name="Ensembl"/>
        </authorList>
    </citation>
    <scope>IDENTIFICATION</scope>
</reference>
<accession>A0A673MH35</accession>